<name>A0A1Y6B8J9_9PROT</name>
<feature type="transmembrane region" description="Helical" evidence="9">
    <location>
        <begin position="97"/>
        <end position="120"/>
    </location>
</feature>
<keyword evidence="3" id="KW-1003">Cell membrane</keyword>
<evidence type="ECO:0000256" key="1">
    <source>
        <dbReference type="ARBA" id="ARBA00004651"/>
    </source>
</evidence>
<evidence type="ECO:0000313" key="11">
    <source>
        <dbReference type="Proteomes" id="UP000192917"/>
    </source>
</evidence>
<feature type="transmembrane region" description="Helical" evidence="9">
    <location>
        <begin position="57"/>
        <end position="76"/>
    </location>
</feature>
<feature type="transmembrane region" description="Helical" evidence="9">
    <location>
        <begin position="6"/>
        <end position="27"/>
    </location>
</feature>
<feature type="transmembrane region" description="Helical" evidence="9">
    <location>
        <begin position="261"/>
        <end position="281"/>
    </location>
</feature>
<dbReference type="InterPro" id="IPR001851">
    <property type="entry name" value="ABC_transp_permease"/>
</dbReference>
<keyword evidence="7 9" id="KW-0472">Membrane</keyword>
<reference evidence="10 11" key="1">
    <citation type="submission" date="2017-04" db="EMBL/GenBank/DDBJ databases">
        <authorList>
            <person name="Afonso C.L."/>
            <person name="Miller P.J."/>
            <person name="Scott M.A."/>
            <person name="Spackman E."/>
            <person name="Goraichik I."/>
            <person name="Dimitrov K.M."/>
            <person name="Suarez D.L."/>
            <person name="Swayne D.E."/>
        </authorList>
    </citation>
    <scope>NUCLEOTIDE SEQUENCE [LARGE SCALE GENOMIC DNA]</scope>
    <source>
        <strain evidence="10 11">USBA 355</strain>
    </source>
</reference>
<evidence type="ECO:0000256" key="4">
    <source>
        <dbReference type="ARBA" id="ARBA00022692"/>
    </source>
</evidence>
<protein>
    <submittedName>
        <fullName evidence="10">Amino acid/amide ABC transporter membrane protein 1, HAAT family</fullName>
    </submittedName>
</protein>
<evidence type="ECO:0000256" key="6">
    <source>
        <dbReference type="ARBA" id="ARBA00022989"/>
    </source>
</evidence>
<evidence type="ECO:0000256" key="2">
    <source>
        <dbReference type="ARBA" id="ARBA00022448"/>
    </source>
</evidence>
<comment type="similarity">
    <text evidence="8">Belongs to the binding-protein-dependent transport system permease family. LivHM subfamily.</text>
</comment>
<keyword evidence="6 9" id="KW-1133">Transmembrane helix</keyword>
<evidence type="ECO:0000256" key="7">
    <source>
        <dbReference type="ARBA" id="ARBA00023136"/>
    </source>
</evidence>
<evidence type="ECO:0000256" key="3">
    <source>
        <dbReference type="ARBA" id="ARBA00022475"/>
    </source>
</evidence>
<evidence type="ECO:0000256" key="5">
    <source>
        <dbReference type="ARBA" id="ARBA00022970"/>
    </source>
</evidence>
<accession>A0A1Y6B8J9</accession>
<evidence type="ECO:0000256" key="9">
    <source>
        <dbReference type="SAM" id="Phobius"/>
    </source>
</evidence>
<dbReference type="EMBL" id="FWZX01000001">
    <property type="protein sequence ID" value="SME91123.1"/>
    <property type="molecule type" value="Genomic_DNA"/>
</dbReference>
<dbReference type="GO" id="GO:0022857">
    <property type="term" value="F:transmembrane transporter activity"/>
    <property type="evidence" value="ECO:0007669"/>
    <property type="project" value="InterPro"/>
</dbReference>
<feature type="transmembrane region" description="Helical" evidence="9">
    <location>
        <begin position="229"/>
        <end position="254"/>
    </location>
</feature>
<dbReference type="RefSeq" id="WP_085120714.1">
    <property type="nucleotide sequence ID" value="NZ_FWZX01000001.1"/>
</dbReference>
<keyword evidence="4 9" id="KW-0812">Transmembrane</keyword>
<dbReference type="InterPro" id="IPR052157">
    <property type="entry name" value="BCAA_transport_permease"/>
</dbReference>
<sequence length="292" mass="31237">MTSILQALFDGLASGAIYGIIALGLSLQFGVMKIINFAHGSFLMVAMYLTFWATSLLGLHLLAAIPLVVAVLYLVGWGTQRWLIEPVYRKEATREPISVLIFTTGLWIFLDNLFLVLAGPDYRTPAGDWANGVFVLGDLIFTYPQVAGLVVSVLVTLLLVLFMRYTRLGRAIRATGQDREAASVLGIDSAAVYRTSFAIGLAILGVAGALLLAIFPVDPFIGDLFGVRAFIIVVLGGIGSIGGALAGGLMVGLIESLGAQFLPITYSEALIFAIFLAVLYFRPQGLFGVERA</sequence>
<keyword evidence="5" id="KW-0029">Amino-acid transport</keyword>
<dbReference type="Pfam" id="PF02653">
    <property type="entry name" value="BPD_transp_2"/>
    <property type="match status" value="1"/>
</dbReference>
<keyword evidence="11" id="KW-1185">Reference proteome</keyword>
<dbReference type="GO" id="GO:0005886">
    <property type="term" value="C:plasma membrane"/>
    <property type="evidence" value="ECO:0007669"/>
    <property type="project" value="UniProtKB-SubCell"/>
</dbReference>
<keyword evidence="2" id="KW-0813">Transport</keyword>
<dbReference type="PANTHER" id="PTHR11795">
    <property type="entry name" value="BRANCHED-CHAIN AMINO ACID TRANSPORT SYSTEM PERMEASE PROTEIN LIVH"/>
    <property type="match status" value="1"/>
</dbReference>
<evidence type="ECO:0000256" key="8">
    <source>
        <dbReference type="ARBA" id="ARBA00037998"/>
    </source>
</evidence>
<organism evidence="10 11">
    <name type="scientific">Tistlia consotensis USBA 355</name>
    <dbReference type="NCBI Taxonomy" id="560819"/>
    <lineage>
        <taxon>Bacteria</taxon>
        <taxon>Pseudomonadati</taxon>
        <taxon>Pseudomonadota</taxon>
        <taxon>Alphaproteobacteria</taxon>
        <taxon>Rhodospirillales</taxon>
        <taxon>Rhodovibrionaceae</taxon>
        <taxon>Tistlia</taxon>
    </lineage>
</organism>
<dbReference type="AlphaFoldDB" id="A0A1Y6B8J9"/>
<gene>
    <name evidence="10" type="ORF">SAMN05428998_101368</name>
</gene>
<dbReference type="CDD" id="cd06582">
    <property type="entry name" value="TM_PBP1_LivH_like"/>
    <property type="match status" value="1"/>
</dbReference>
<proteinExistence type="inferred from homology"/>
<dbReference type="Proteomes" id="UP000192917">
    <property type="component" value="Unassembled WGS sequence"/>
</dbReference>
<dbReference type="PANTHER" id="PTHR11795:SF445">
    <property type="entry name" value="AMINO ACID ABC TRANSPORTER PERMEASE PROTEIN"/>
    <property type="match status" value="1"/>
</dbReference>
<dbReference type="GO" id="GO:0006865">
    <property type="term" value="P:amino acid transport"/>
    <property type="evidence" value="ECO:0007669"/>
    <property type="project" value="UniProtKB-KW"/>
</dbReference>
<comment type="subcellular location">
    <subcellularLocation>
        <location evidence="1">Cell membrane</location>
        <topology evidence="1">Multi-pass membrane protein</topology>
    </subcellularLocation>
</comment>
<dbReference type="STRING" id="560819.SAMN05428998_101368"/>
<feature type="transmembrane region" description="Helical" evidence="9">
    <location>
        <begin position="197"/>
        <end position="217"/>
    </location>
</feature>
<feature type="transmembrane region" description="Helical" evidence="9">
    <location>
        <begin position="34"/>
        <end position="51"/>
    </location>
</feature>
<feature type="transmembrane region" description="Helical" evidence="9">
    <location>
        <begin position="140"/>
        <end position="163"/>
    </location>
</feature>
<evidence type="ECO:0000313" key="10">
    <source>
        <dbReference type="EMBL" id="SME91123.1"/>
    </source>
</evidence>